<name>A0ABP8XUW7_9MICO</name>
<dbReference type="RefSeq" id="WP_253875752.1">
    <property type="nucleotide sequence ID" value="NZ_BAABHM010000022.1"/>
</dbReference>
<accession>A0ABP8XUW7</accession>
<gene>
    <name evidence="1" type="ORF">GCM10023198_44370</name>
</gene>
<proteinExistence type="predicted"/>
<sequence length="177" mass="19637">MTDESRVVDDTAYHEARVLLLIDAACQAPGSNGVLNGLTKLAKMDFLVRYPHVVGRVIDDAVDIPAADDDPAVIDDPMIRYKYGPWDDRYYDVLGRLLSRGLVTATKGQRGALKFKSTHAGHETAGELASRSEWNTVMQACTRIASLTSTMTGNQLKNMIYERLPDLMDRSHREVIA</sequence>
<comment type="caution">
    <text evidence="1">The sequence shown here is derived from an EMBL/GenBank/DDBJ whole genome shotgun (WGS) entry which is preliminary data.</text>
</comment>
<reference evidence="2" key="1">
    <citation type="journal article" date="2019" name="Int. J. Syst. Evol. Microbiol.">
        <title>The Global Catalogue of Microorganisms (GCM) 10K type strain sequencing project: providing services to taxonomists for standard genome sequencing and annotation.</title>
        <authorList>
            <consortium name="The Broad Institute Genomics Platform"/>
            <consortium name="The Broad Institute Genome Sequencing Center for Infectious Disease"/>
            <person name="Wu L."/>
            <person name="Ma J."/>
        </authorList>
    </citation>
    <scope>NUCLEOTIDE SEQUENCE [LARGE SCALE GENOMIC DNA]</scope>
    <source>
        <strain evidence="2">JCM 17975</strain>
    </source>
</reference>
<protein>
    <submittedName>
        <fullName evidence="1">Uncharacterized protein</fullName>
    </submittedName>
</protein>
<dbReference type="Proteomes" id="UP001500843">
    <property type="component" value="Unassembled WGS sequence"/>
</dbReference>
<keyword evidence="2" id="KW-1185">Reference proteome</keyword>
<organism evidence="1 2">
    <name type="scientific">Promicromonospora umidemergens</name>
    <dbReference type="NCBI Taxonomy" id="629679"/>
    <lineage>
        <taxon>Bacteria</taxon>
        <taxon>Bacillati</taxon>
        <taxon>Actinomycetota</taxon>
        <taxon>Actinomycetes</taxon>
        <taxon>Micrococcales</taxon>
        <taxon>Promicromonosporaceae</taxon>
        <taxon>Promicromonospora</taxon>
    </lineage>
</organism>
<dbReference type="EMBL" id="BAABHM010000022">
    <property type="protein sequence ID" value="GAA4716000.1"/>
    <property type="molecule type" value="Genomic_DNA"/>
</dbReference>
<evidence type="ECO:0000313" key="1">
    <source>
        <dbReference type="EMBL" id="GAA4716000.1"/>
    </source>
</evidence>
<evidence type="ECO:0000313" key="2">
    <source>
        <dbReference type="Proteomes" id="UP001500843"/>
    </source>
</evidence>